<keyword evidence="8" id="KW-1185">Reference proteome</keyword>
<evidence type="ECO:0000259" key="6">
    <source>
        <dbReference type="PROSITE" id="PS50011"/>
    </source>
</evidence>
<name>A0A5N5NML1_9ROSI</name>
<comment type="caution">
    <text evidence="7">The sequence shown here is derived from an EMBL/GenBank/DDBJ whole genome shotgun (WGS) entry which is preliminary data.</text>
</comment>
<proteinExistence type="predicted"/>
<dbReference type="Pfam" id="PF00069">
    <property type="entry name" value="Pkinase"/>
    <property type="match status" value="1"/>
</dbReference>
<reference evidence="8" key="1">
    <citation type="journal article" date="2019" name="Gigascience">
        <title>De novo genome assembly of the endangered Acer yangbiense, a plant species with extremely small populations endemic to Yunnan Province, China.</title>
        <authorList>
            <person name="Yang J."/>
            <person name="Wariss H.M."/>
            <person name="Tao L."/>
            <person name="Zhang R."/>
            <person name="Yun Q."/>
            <person name="Hollingsworth P."/>
            <person name="Dao Z."/>
            <person name="Luo G."/>
            <person name="Guo H."/>
            <person name="Ma Y."/>
            <person name="Sun W."/>
        </authorList>
    </citation>
    <scope>NUCLEOTIDE SEQUENCE [LARGE SCALE GENOMIC DNA]</scope>
    <source>
        <strain evidence="8">cv. br00</strain>
    </source>
</reference>
<dbReference type="InterPro" id="IPR000719">
    <property type="entry name" value="Prot_kinase_dom"/>
</dbReference>
<gene>
    <name evidence="7" type="ORF">DKX38_002355</name>
</gene>
<evidence type="ECO:0000256" key="3">
    <source>
        <dbReference type="ARBA" id="ARBA00047558"/>
    </source>
</evidence>
<dbReference type="GO" id="GO:0005886">
    <property type="term" value="C:plasma membrane"/>
    <property type="evidence" value="ECO:0007669"/>
    <property type="project" value="TreeGrafter"/>
</dbReference>
<dbReference type="AlphaFoldDB" id="A0A5N5NML1"/>
<dbReference type="PANTHER" id="PTHR27005:SF468">
    <property type="entry name" value="OS01G0310500 PROTEIN"/>
    <property type="match status" value="1"/>
</dbReference>
<keyword evidence="5" id="KW-0812">Transmembrane</keyword>
<dbReference type="PROSITE" id="PS00108">
    <property type="entry name" value="PROTEIN_KINASE_ST"/>
    <property type="match status" value="1"/>
</dbReference>
<dbReference type="CDD" id="cd00053">
    <property type="entry name" value="EGF"/>
    <property type="match status" value="1"/>
</dbReference>
<protein>
    <recommendedName>
        <fullName evidence="6">Protein kinase domain-containing protein</fullName>
    </recommendedName>
</protein>
<comment type="catalytic activity">
    <reaction evidence="4">
        <text>L-threonyl-[protein] + ATP = O-phospho-L-threonyl-[protein] + ADP + H(+)</text>
        <dbReference type="Rhea" id="RHEA:46608"/>
        <dbReference type="Rhea" id="RHEA-COMP:11060"/>
        <dbReference type="Rhea" id="RHEA-COMP:11605"/>
        <dbReference type="ChEBI" id="CHEBI:15378"/>
        <dbReference type="ChEBI" id="CHEBI:30013"/>
        <dbReference type="ChEBI" id="CHEBI:30616"/>
        <dbReference type="ChEBI" id="CHEBI:61977"/>
        <dbReference type="ChEBI" id="CHEBI:456216"/>
    </reaction>
</comment>
<dbReference type="InterPro" id="IPR045274">
    <property type="entry name" value="WAK-like"/>
</dbReference>
<evidence type="ECO:0000256" key="5">
    <source>
        <dbReference type="SAM" id="Phobius"/>
    </source>
</evidence>
<dbReference type="EMBL" id="VDCV01000002">
    <property type="protein sequence ID" value="KAB5568562.1"/>
    <property type="molecule type" value="Genomic_DNA"/>
</dbReference>
<dbReference type="SUPFAM" id="SSF57196">
    <property type="entry name" value="EGF/Laminin"/>
    <property type="match status" value="1"/>
</dbReference>
<evidence type="ECO:0000256" key="2">
    <source>
        <dbReference type="ARBA" id="ARBA00022840"/>
    </source>
</evidence>
<evidence type="ECO:0000256" key="4">
    <source>
        <dbReference type="ARBA" id="ARBA00047951"/>
    </source>
</evidence>
<evidence type="ECO:0000256" key="1">
    <source>
        <dbReference type="ARBA" id="ARBA00022741"/>
    </source>
</evidence>
<dbReference type="SMART" id="SM00220">
    <property type="entry name" value="S_TKc"/>
    <property type="match status" value="1"/>
</dbReference>
<dbReference type="Proteomes" id="UP000326939">
    <property type="component" value="Chromosome 2"/>
</dbReference>
<evidence type="ECO:0000313" key="7">
    <source>
        <dbReference type="EMBL" id="KAB5568562.1"/>
    </source>
</evidence>
<dbReference type="GO" id="GO:0004674">
    <property type="term" value="F:protein serine/threonine kinase activity"/>
    <property type="evidence" value="ECO:0007669"/>
    <property type="project" value="TreeGrafter"/>
</dbReference>
<dbReference type="GO" id="GO:0005524">
    <property type="term" value="F:ATP binding"/>
    <property type="evidence" value="ECO:0007669"/>
    <property type="project" value="UniProtKB-KW"/>
</dbReference>
<comment type="catalytic activity">
    <reaction evidence="3">
        <text>L-seryl-[protein] + ATP = O-phospho-L-seryl-[protein] + ADP + H(+)</text>
        <dbReference type="Rhea" id="RHEA:17989"/>
        <dbReference type="Rhea" id="RHEA-COMP:9863"/>
        <dbReference type="Rhea" id="RHEA-COMP:11604"/>
        <dbReference type="ChEBI" id="CHEBI:15378"/>
        <dbReference type="ChEBI" id="CHEBI:29999"/>
        <dbReference type="ChEBI" id="CHEBI:30616"/>
        <dbReference type="ChEBI" id="CHEBI:83421"/>
        <dbReference type="ChEBI" id="CHEBI:456216"/>
    </reaction>
</comment>
<feature type="transmembrane region" description="Helical" evidence="5">
    <location>
        <begin position="236"/>
        <end position="259"/>
    </location>
</feature>
<keyword evidence="1" id="KW-0547">Nucleotide-binding</keyword>
<dbReference type="FunFam" id="1.10.510.10:FF:000084">
    <property type="entry name" value="Wall-associated receptor kinase 2"/>
    <property type="match status" value="1"/>
</dbReference>
<dbReference type="Gene3D" id="2.10.25.10">
    <property type="entry name" value="Laminin"/>
    <property type="match status" value="1"/>
</dbReference>
<dbReference type="InterPro" id="IPR008271">
    <property type="entry name" value="Ser/Thr_kinase_AS"/>
</dbReference>
<evidence type="ECO:0000313" key="8">
    <source>
        <dbReference type="Proteomes" id="UP000326939"/>
    </source>
</evidence>
<dbReference type="Gene3D" id="1.10.510.10">
    <property type="entry name" value="Transferase(Phosphotransferase) domain 1"/>
    <property type="match status" value="2"/>
</dbReference>
<organism evidence="7 8">
    <name type="scientific">Salix brachista</name>
    <dbReference type="NCBI Taxonomy" id="2182728"/>
    <lineage>
        <taxon>Eukaryota</taxon>
        <taxon>Viridiplantae</taxon>
        <taxon>Streptophyta</taxon>
        <taxon>Embryophyta</taxon>
        <taxon>Tracheophyta</taxon>
        <taxon>Spermatophyta</taxon>
        <taxon>Magnoliopsida</taxon>
        <taxon>eudicotyledons</taxon>
        <taxon>Gunneridae</taxon>
        <taxon>Pentapetalae</taxon>
        <taxon>rosids</taxon>
        <taxon>fabids</taxon>
        <taxon>Malpighiales</taxon>
        <taxon>Salicaceae</taxon>
        <taxon>Saliceae</taxon>
        <taxon>Salix</taxon>
    </lineage>
</organism>
<sequence length="558" mass="62297">MPRSMWENVTIPFPFGLTDDCYYDAGFLISCNHTFSPPKAFLTASSINVTEITLEGKLHIEQFIAKDCYNASGQTDNNIPSLTLSKFIISDADNIFVSIGCDTIASLRGNLKEAGSKENKYTVGCMSFCDSLKYVPNDTCSGIGCCQTSLAKGVDDFNIAITSLKNHSGAWTGTEETHTSLVVAWTLMNTDATVNHNCTHICTNSPRNYTCSCPKGYHGDGRKNGDGCIRRHRSSVIYIVVGIGVGLISLLIGITWLFWGYQKWKLMKLKEKFFRQNGGLMLEQQLSTREGPITETIKNFTAEELEKATDKNVVKLLGCRFETEVPLLVYEYIANGTLFDNIHDKTAMQIIHRDVKSTNILLDNNYTAKVSDFGTSRLVPLDQDDVSTMVQGTLGYLDPEYLHTSQLTDKSDVYSFGVVLVELLTGMKAISFDKPEGERNLTVYFLSALKEDRLVHILQDCMVNQDNMRQLIEVANIAKKCIRIKGEERPSMKQVSMELEGLRASAKHPWTNDESNIEETNHLLGKSMETIRFEEMASTSAGYHNLQNRLMQSLGGGR</sequence>
<dbReference type="InterPro" id="IPR011009">
    <property type="entry name" value="Kinase-like_dom_sf"/>
</dbReference>
<dbReference type="SUPFAM" id="SSF56112">
    <property type="entry name" value="Protein kinase-like (PK-like)"/>
    <property type="match status" value="1"/>
</dbReference>
<feature type="domain" description="Protein kinase" evidence="6">
    <location>
        <begin position="237"/>
        <end position="511"/>
    </location>
</feature>
<dbReference type="PROSITE" id="PS50011">
    <property type="entry name" value="PROTEIN_KINASE_DOM"/>
    <property type="match status" value="1"/>
</dbReference>
<dbReference type="PANTHER" id="PTHR27005">
    <property type="entry name" value="WALL-ASSOCIATED RECEPTOR KINASE-LIKE 21"/>
    <property type="match status" value="1"/>
</dbReference>
<dbReference type="GO" id="GO:0007166">
    <property type="term" value="P:cell surface receptor signaling pathway"/>
    <property type="evidence" value="ECO:0007669"/>
    <property type="project" value="InterPro"/>
</dbReference>
<keyword evidence="5" id="KW-0472">Membrane</keyword>
<accession>A0A5N5NML1</accession>
<keyword evidence="5" id="KW-1133">Transmembrane helix</keyword>
<keyword evidence="2" id="KW-0067">ATP-binding</keyword>